<proteinExistence type="predicted"/>
<accession>A0A1S9ZV06</accession>
<dbReference type="Proteomes" id="UP000255279">
    <property type="component" value="Unassembled WGS sequence"/>
</dbReference>
<protein>
    <submittedName>
        <fullName evidence="1">Uncharacterized protein</fullName>
    </submittedName>
</protein>
<dbReference type="EMBL" id="UGQE01000004">
    <property type="protein sequence ID" value="STZ14045.1"/>
    <property type="molecule type" value="Genomic_DNA"/>
</dbReference>
<evidence type="ECO:0000313" key="3">
    <source>
        <dbReference type="Proteomes" id="UP000190435"/>
    </source>
</evidence>
<name>A0A1S9ZV06_9GAMM</name>
<evidence type="ECO:0000313" key="4">
    <source>
        <dbReference type="Proteomes" id="UP000255279"/>
    </source>
</evidence>
<organism evidence="1 3">
    <name type="scientific">Moraxella caviae</name>
    <dbReference type="NCBI Taxonomy" id="34060"/>
    <lineage>
        <taxon>Bacteria</taxon>
        <taxon>Pseudomonadati</taxon>
        <taxon>Pseudomonadota</taxon>
        <taxon>Gammaproteobacteria</taxon>
        <taxon>Moraxellales</taxon>
        <taxon>Moraxellaceae</taxon>
        <taxon>Moraxella</taxon>
    </lineage>
</organism>
<keyword evidence="3" id="KW-1185">Reference proteome</keyword>
<dbReference type="AlphaFoldDB" id="A0A1S9ZV06"/>
<reference evidence="2 4" key="2">
    <citation type="submission" date="2018-06" db="EMBL/GenBank/DDBJ databases">
        <authorList>
            <consortium name="Pathogen Informatics"/>
            <person name="Doyle S."/>
        </authorList>
    </citation>
    <scope>NUCLEOTIDE SEQUENCE [LARGE SCALE GENOMIC DNA]</scope>
    <source>
        <strain evidence="2 4">NCTC10293</strain>
    </source>
</reference>
<dbReference type="Proteomes" id="UP000190435">
    <property type="component" value="Unassembled WGS sequence"/>
</dbReference>
<sequence>MASGKGNLYIGQGENYIYLAHYLTTYFDEVIVPLSEYMSDDDFLDSVEYGELIVGFISVRHYNKEIFNLIYRLTLQACDRNADLNRYRQEFIKAFTKDPRYTP</sequence>
<reference evidence="1 3" key="1">
    <citation type="submission" date="2017-02" db="EMBL/GenBank/DDBJ databases">
        <title>Draft genome sequence of Moraxella caviae CCUG 355 type strain.</title>
        <authorList>
            <person name="Engstrom-Jakobsson H."/>
            <person name="Salva-Serra F."/>
            <person name="Thorell K."/>
            <person name="Gonzales-Siles L."/>
            <person name="Karlsson R."/>
            <person name="Boulund F."/>
            <person name="Engstrand L."/>
            <person name="Moore E."/>
        </authorList>
    </citation>
    <scope>NUCLEOTIDE SEQUENCE [LARGE SCALE GENOMIC DNA]</scope>
    <source>
        <strain evidence="1 3">CCUG 355</strain>
    </source>
</reference>
<gene>
    <name evidence="1" type="ORF">B0181_10590</name>
    <name evidence="2" type="ORF">NCTC10293_01634</name>
</gene>
<dbReference type="STRING" id="34060.B0181_10590"/>
<evidence type="ECO:0000313" key="2">
    <source>
        <dbReference type="EMBL" id="STZ14045.1"/>
    </source>
</evidence>
<dbReference type="EMBL" id="MUXU01000078">
    <property type="protein sequence ID" value="OOR87289.1"/>
    <property type="molecule type" value="Genomic_DNA"/>
</dbReference>
<evidence type="ECO:0000313" key="1">
    <source>
        <dbReference type="EMBL" id="OOR87289.1"/>
    </source>
</evidence>